<feature type="signal peptide" evidence="1">
    <location>
        <begin position="1"/>
        <end position="20"/>
    </location>
</feature>
<accession>A0A1M7RNH3</accession>
<reference evidence="2 3" key="1">
    <citation type="submission" date="2016-11" db="EMBL/GenBank/DDBJ databases">
        <authorList>
            <person name="Jaros S."/>
            <person name="Januszkiewicz K."/>
            <person name="Wedrychowicz H."/>
        </authorList>
    </citation>
    <scope>NUCLEOTIDE SEQUENCE [LARGE SCALE GENOMIC DNA]</scope>
    <source>
        <strain evidence="2 3">DSM 46144</strain>
    </source>
</reference>
<evidence type="ECO:0000313" key="3">
    <source>
        <dbReference type="Proteomes" id="UP000184440"/>
    </source>
</evidence>
<gene>
    <name evidence="2" type="ORF">SAMN05443668_12764</name>
</gene>
<evidence type="ECO:0008006" key="4">
    <source>
        <dbReference type="Google" id="ProtNLM"/>
    </source>
</evidence>
<dbReference type="AlphaFoldDB" id="A0A1M7RNH3"/>
<feature type="chain" id="PRO_5038872324" description="Lipoprotein" evidence="1">
    <location>
        <begin position="21"/>
        <end position="145"/>
    </location>
</feature>
<protein>
    <recommendedName>
        <fullName evidence="4">Lipoprotein</fullName>
    </recommendedName>
</protein>
<dbReference type="STRING" id="134849.SAMN05443668_12764"/>
<dbReference type="Proteomes" id="UP000184440">
    <property type="component" value="Unassembled WGS sequence"/>
</dbReference>
<dbReference type="PROSITE" id="PS51257">
    <property type="entry name" value="PROKAR_LIPOPROTEIN"/>
    <property type="match status" value="1"/>
</dbReference>
<name>A0A1M7RNH3_9ACTN</name>
<evidence type="ECO:0000313" key="2">
    <source>
        <dbReference type="EMBL" id="SHN47761.1"/>
    </source>
</evidence>
<dbReference type="EMBL" id="FRCS01000027">
    <property type="protein sequence ID" value="SHN47761.1"/>
    <property type="molecule type" value="Genomic_DNA"/>
</dbReference>
<keyword evidence="3" id="KW-1185">Reference proteome</keyword>
<keyword evidence="1" id="KW-0732">Signal</keyword>
<organism evidence="2 3">
    <name type="scientific">Cryptosporangium aurantiacum</name>
    <dbReference type="NCBI Taxonomy" id="134849"/>
    <lineage>
        <taxon>Bacteria</taxon>
        <taxon>Bacillati</taxon>
        <taxon>Actinomycetota</taxon>
        <taxon>Actinomycetes</taxon>
        <taxon>Cryptosporangiales</taxon>
        <taxon>Cryptosporangiaceae</taxon>
        <taxon>Cryptosporangium</taxon>
    </lineage>
</organism>
<proteinExistence type="predicted"/>
<dbReference type="RefSeq" id="WP_073265921.1">
    <property type="nucleotide sequence ID" value="NZ_FRCS01000027.1"/>
</dbReference>
<evidence type="ECO:0000256" key="1">
    <source>
        <dbReference type="SAM" id="SignalP"/>
    </source>
</evidence>
<sequence>MPRRVAVALLALLTAACGPAEPPACAPCAGPSVSVDLTSVIRLLPAGTTAQLCITPPAKAEACKTPEPVSQGTVLLFGLDGSALTTLGVVLAVPGRPPTRFEVLHPTPYQDRCCCVDDCHTYRSYSYRLAGPDGPLVHRPQPRPS</sequence>